<dbReference type="AlphaFoldDB" id="A0A081RJE6"/>
<evidence type="ECO:0000313" key="2">
    <source>
        <dbReference type="EMBL" id="KEQ55319.1"/>
    </source>
</evidence>
<reference evidence="2 3" key="1">
    <citation type="submission" date="2014-02" db="EMBL/GenBank/DDBJ databases">
        <title>Whole genome sequence of Sphingobium chlorophenolicum NBRC 16172.</title>
        <authorList>
            <person name="Gan H.M."/>
            <person name="Gan H.Y."/>
            <person name="Chew T.H."/>
            <person name="Savka M.A."/>
        </authorList>
    </citation>
    <scope>NUCLEOTIDE SEQUENCE [LARGE SCALE GENOMIC DNA]</scope>
    <source>
        <strain evidence="2 3">NBRC 16172</strain>
    </source>
</reference>
<proteinExistence type="predicted"/>
<dbReference type="RefSeq" id="WP_037446887.1">
    <property type="nucleotide sequence ID" value="NZ_JFHR01000002.1"/>
</dbReference>
<dbReference type="EMBL" id="JFHR01000002">
    <property type="protein sequence ID" value="KEQ55319.1"/>
    <property type="molecule type" value="Genomic_DNA"/>
</dbReference>
<organism evidence="2 3">
    <name type="scientific">Sphingobium chlorophenolicum</name>
    <dbReference type="NCBI Taxonomy" id="46429"/>
    <lineage>
        <taxon>Bacteria</taxon>
        <taxon>Pseudomonadati</taxon>
        <taxon>Pseudomonadota</taxon>
        <taxon>Alphaproteobacteria</taxon>
        <taxon>Sphingomonadales</taxon>
        <taxon>Sphingomonadaceae</taxon>
        <taxon>Sphingobium</taxon>
    </lineage>
</organism>
<keyword evidence="1" id="KW-0732">Signal</keyword>
<dbReference type="Proteomes" id="UP000028411">
    <property type="component" value="Unassembled WGS sequence"/>
</dbReference>
<feature type="signal peptide" evidence="1">
    <location>
        <begin position="1"/>
        <end position="34"/>
    </location>
</feature>
<name>A0A081RJE6_SPHCR</name>
<evidence type="ECO:0000313" key="3">
    <source>
        <dbReference type="Proteomes" id="UP000028411"/>
    </source>
</evidence>
<dbReference type="OrthoDB" id="7466974at2"/>
<accession>A0A081RJE6</accession>
<evidence type="ECO:0000256" key="1">
    <source>
        <dbReference type="SAM" id="SignalP"/>
    </source>
</evidence>
<sequence>MKRKPAKRQRFELLKALALFLFISLAVDSLRAQAAANPPEVQKALEVAASRVRGRDDGTVKVVDAVIGDHSLEIRYQPSAGVERAVAAEKAKSTAATWAKAMCASDSIPDFLRRTGTKLAVTFETTPGVYEVQSSVDANSCPHIGTTPIRYIKKMPLYAKPSKEAAEILIDSYLRANLRDYDSAKVRCGELSGAVRVTYMYFKKIYGYLKQCDVNAKNGYGGYTGFQSRWYYFNGPDFLEFETDPQPRPIEE</sequence>
<gene>
    <name evidence="2" type="ORF">BV95_00482</name>
</gene>
<comment type="caution">
    <text evidence="2">The sequence shown here is derived from an EMBL/GenBank/DDBJ whole genome shotgun (WGS) entry which is preliminary data.</text>
</comment>
<protein>
    <submittedName>
        <fullName evidence="2">Uncharacterized protein</fullName>
    </submittedName>
</protein>
<feature type="chain" id="PRO_5001763404" evidence="1">
    <location>
        <begin position="35"/>
        <end position="252"/>
    </location>
</feature>